<dbReference type="EMBL" id="JALIEA010000013">
    <property type="protein sequence ID" value="MCJ7858715.1"/>
    <property type="molecule type" value="Genomic_DNA"/>
</dbReference>
<sequence length="70" mass="7396">MRRERAARQDRLVDTAERAGISAQYLSELERGLKDPSSEVLEAVAGALGKSSFDLVRSAAAPTGPVLLAA</sequence>
<dbReference type="SMART" id="SM00530">
    <property type="entry name" value="HTH_XRE"/>
    <property type="match status" value="1"/>
</dbReference>
<dbReference type="GO" id="GO:0003677">
    <property type="term" value="F:DNA binding"/>
    <property type="evidence" value="ECO:0007669"/>
    <property type="project" value="InterPro"/>
</dbReference>
<dbReference type="Gene3D" id="1.10.260.40">
    <property type="entry name" value="lambda repressor-like DNA-binding domains"/>
    <property type="match status" value="1"/>
</dbReference>
<name>A0A9X1WJU7_9CORY</name>
<comment type="caution">
    <text evidence="2">The sequence shown here is derived from an EMBL/GenBank/DDBJ whole genome shotgun (WGS) entry which is preliminary data.</text>
</comment>
<keyword evidence="3" id="KW-1185">Reference proteome</keyword>
<proteinExistence type="predicted"/>
<dbReference type="SUPFAM" id="SSF47413">
    <property type="entry name" value="lambda repressor-like DNA-binding domains"/>
    <property type="match status" value="1"/>
</dbReference>
<reference evidence="2" key="1">
    <citation type="submission" date="2022-04" db="EMBL/GenBank/DDBJ databases">
        <title>Corynebacterium kalidii LD5P10.</title>
        <authorList>
            <person name="Sun J.Q."/>
        </authorList>
    </citation>
    <scope>NUCLEOTIDE SEQUENCE</scope>
    <source>
        <strain evidence="2">LD5P10</strain>
    </source>
</reference>
<dbReference type="InterPro" id="IPR001387">
    <property type="entry name" value="Cro/C1-type_HTH"/>
</dbReference>
<dbReference type="Pfam" id="PF01381">
    <property type="entry name" value="HTH_3"/>
    <property type="match status" value="1"/>
</dbReference>
<evidence type="ECO:0000313" key="3">
    <source>
        <dbReference type="Proteomes" id="UP001139207"/>
    </source>
</evidence>
<protein>
    <submittedName>
        <fullName evidence="2">Helix-turn-helix transcriptional regulator</fullName>
    </submittedName>
</protein>
<evidence type="ECO:0000313" key="2">
    <source>
        <dbReference type="EMBL" id="MCJ7858715.1"/>
    </source>
</evidence>
<accession>A0A9X1WJU7</accession>
<dbReference type="PROSITE" id="PS50943">
    <property type="entry name" value="HTH_CROC1"/>
    <property type="match status" value="1"/>
</dbReference>
<evidence type="ECO:0000259" key="1">
    <source>
        <dbReference type="PROSITE" id="PS50943"/>
    </source>
</evidence>
<dbReference type="CDD" id="cd00093">
    <property type="entry name" value="HTH_XRE"/>
    <property type="match status" value="1"/>
</dbReference>
<feature type="domain" description="HTH cro/C1-type" evidence="1">
    <location>
        <begin position="1"/>
        <end position="56"/>
    </location>
</feature>
<dbReference type="AlphaFoldDB" id="A0A9X1WJU7"/>
<dbReference type="Proteomes" id="UP001139207">
    <property type="component" value="Unassembled WGS sequence"/>
</dbReference>
<organism evidence="2 3">
    <name type="scientific">Corynebacterium kalidii</name>
    <dbReference type="NCBI Taxonomy" id="2931982"/>
    <lineage>
        <taxon>Bacteria</taxon>
        <taxon>Bacillati</taxon>
        <taxon>Actinomycetota</taxon>
        <taxon>Actinomycetes</taxon>
        <taxon>Mycobacteriales</taxon>
        <taxon>Corynebacteriaceae</taxon>
        <taxon>Corynebacterium</taxon>
    </lineage>
</organism>
<dbReference type="InterPro" id="IPR010982">
    <property type="entry name" value="Lambda_DNA-bd_dom_sf"/>
</dbReference>
<gene>
    <name evidence="2" type="ORF">MUN33_08295</name>
</gene>